<dbReference type="Gene3D" id="1.10.510.10">
    <property type="entry name" value="Transferase(Phosphotransferase) domain 1"/>
    <property type="match status" value="1"/>
</dbReference>
<accession>A0A2P6TXJ5</accession>
<dbReference type="PROSITE" id="PS00108">
    <property type="entry name" value="PROTEIN_KINASE_ST"/>
    <property type="match status" value="1"/>
</dbReference>
<dbReference type="GO" id="GO:0004674">
    <property type="term" value="F:protein serine/threonine kinase activity"/>
    <property type="evidence" value="ECO:0007669"/>
    <property type="project" value="TreeGrafter"/>
</dbReference>
<name>A0A2P6TXJ5_CHLSO</name>
<keyword evidence="2 5" id="KW-0547">Nucleotide-binding</keyword>
<feature type="region of interest" description="Disordered" evidence="6">
    <location>
        <begin position="427"/>
        <end position="446"/>
    </location>
</feature>
<keyword evidence="10" id="KW-1185">Reference proteome</keyword>
<evidence type="ECO:0000256" key="5">
    <source>
        <dbReference type="PROSITE-ProRule" id="PRU10141"/>
    </source>
</evidence>
<keyword evidence="7" id="KW-0732">Signal</keyword>
<dbReference type="InterPro" id="IPR011009">
    <property type="entry name" value="Kinase-like_dom_sf"/>
</dbReference>
<dbReference type="PANTHER" id="PTHR44329:SF214">
    <property type="entry name" value="PROTEIN KINASE DOMAIN-CONTAINING PROTEIN"/>
    <property type="match status" value="1"/>
</dbReference>
<dbReference type="AlphaFoldDB" id="A0A2P6TXJ5"/>
<dbReference type="OrthoDB" id="1711006at2759"/>
<keyword evidence="3 9" id="KW-0418">Kinase</keyword>
<evidence type="ECO:0000256" key="3">
    <source>
        <dbReference type="ARBA" id="ARBA00022777"/>
    </source>
</evidence>
<feature type="compositionally biased region" description="Low complexity" evidence="6">
    <location>
        <begin position="430"/>
        <end position="443"/>
    </location>
</feature>
<dbReference type="PANTHER" id="PTHR44329">
    <property type="entry name" value="SERINE/THREONINE-PROTEIN KINASE TNNI3K-RELATED"/>
    <property type="match status" value="1"/>
</dbReference>
<evidence type="ECO:0000256" key="6">
    <source>
        <dbReference type="SAM" id="MobiDB-lite"/>
    </source>
</evidence>
<dbReference type="GO" id="GO:0005524">
    <property type="term" value="F:ATP binding"/>
    <property type="evidence" value="ECO:0007669"/>
    <property type="project" value="UniProtKB-UniRule"/>
</dbReference>
<protein>
    <submittedName>
        <fullName evidence="9">Kinase isoform A</fullName>
    </submittedName>
</protein>
<evidence type="ECO:0000259" key="8">
    <source>
        <dbReference type="PROSITE" id="PS50011"/>
    </source>
</evidence>
<evidence type="ECO:0000313" key="10">
    <source>
        <dbReference type="Proteomes" id="UP000239899"/>
    </source>
</evidence>
<evidence type="ECO:0000256" key="4">
    <source>
        <dbReference type="ARBA" id="ARBA00022840"/>
    </source>
</evidence>
<organism evidence="9 10">
    <name type="scientific">Chlorella sorokiniana</name>
    <name type="common">Freshwater green alga</name>
    <dbReference type="NCBI Taxonomy" id="3076"/>
    <lineage>
        <taxon>Eukaryota</taxon>
        <taxon>Viridiplantae</taxon>
        <taxon>Chlorophyta</taxon>
        <taxon>core chlorophytes</taxon>
        <taxon>Trebouxiophyceae</taxon>
        <taxon>Chlorellales</taxon>
        <taxon>Chlorellaceae</taxon>
        <taxon>Chlorella clade</taxon>
        <taxon>Chlorella</taxon>
    </lineage>
</organism>
<dbReference type="InterPro" id="IPR000719">
    <property type="entry name" value="Prot_kinase_dom"/>
</dbReference>
<feature type="chain" id="PRO_5015116582" evidence="7">
    <location>
        <begin position="23"/>
        <end position="785"/>
    </location>
</feature>
<dbReference type="SMART" id="SM00220">
    <property type="entry name" value="S_TKc"/>
    <property type="match status" value="1"/>
</dbReference>
<feature type="domain" description="Protein kinase" evidence="8">
    <location>
        <begin position="527"/>
        <end position="785"/>
    </location>
</feature>
<dbReference type="Pfam" id="PF00069">
    <property type="entry name" value="Pkinase"/>
    <property type="match status" value="1"/>
</dbReference>
<dbReference type="PROSITE" id="PS00107">
    <property type="entry name" value="PROTEIN_KINASE_ATP"/>
    <property type="match status" value="1"/>
</dbReference>
<dbReference type="InterPro" id="IPR017441">
    <property type="entry name" value="Protein_kinase_ATP_BS"/>
</dbReference>
<feature type="binding site" evidence="5">
    <location>
        <position position="554"/>
    </location>
    <ligand>
        <name>ATP</name>
        <dbReference type="ChEBI" id="CHEBI:30616"/>
    </ligand>
</feature>
<dbReference type="PROSITE" id="PS50011">
    <property type="entry name" value="PROTEIN_KINASE_DOM"/>
    <property type="match status" value="1"/>
</dbReference>
<evidence type="ECO:0000313" key="9">
    <source>
        <dbReference type="EMBL" id="PRW58786.1"/>
    </source>
</evidence>
<sequence length="785" mass="82508">MAGGRAACALGLLCLLALGATAERPPADLPATELSQTVSSVAELLGALNRTGGSDRSVTITLLDDVYITAQDIRPWRPWLPFNAGNRTMVLRGAGGAVVLDFGRIINLIYYPAGHTPVFYNLILQGMAPASAGLGAGLPVQDNLTISVGQQLNYTFLVRNLTTGDPIGNMHFSMENCLLACSPATTNNSLAFIAVLSANQTAPTGVPGSPDEFLLLLATPCVTRIVLGARINLRMANWSHWSPQLPIRLRQHNVEVLSNDASLRTLDLGDQPQLLYIASDSGLTFNKVHLQGIAPASGVLTSRTTSIPGSPLWPTIDGESGHRLSLEGSVVHAIITPCSARSINITVQLIQQIVGPDGAQVLDDSGYIVFAPWGRQEPIIDILTNREAGFGLYYVANTIVECEEDSAVALAAELQLQRGTLAGPGVGNLSSASTGGSSSSSSGSGSGQHWLLPVLASVAATMESGGQQLGPALDAALSSAALGAAAGSHGARTASRAGSAPLERDLSAEVWHADPLFRCRFGVIEGLEVGELLGRGAYGRVYKGRWNGAIVAVKVVEHSVAANGQPSCCAHGGCEACGSNALAREPLLCMSVSHPNCVTTYKLLLSVEVADPYGPLEAGLYETWMVLEYCDRGSLADALAECRKVGKDGRTHMVAVLLCLLDVASGMSYLHSLGIVHGDLKPANLLLKGVRNSVRGFQCKLGDFGLSRMLDGRSTYIQTGSLGTPTHAAPELLREGRLCPAVDIYAFGVLAWELVAGEEAWRGQHPMQIILSVTQQVWRAPSAAA</sequence>
<feature type="signal peptide" evidence="7">
    <location>
        <begin position="1"/>
        <end position="22"/>
    </location>
</feature>
<gene>
    <name evidence="9" type="ORF">C2E21_2513</name>
</gene>
<evidence type="ECO:0000256" key="2">
    <source>
        <dbReference type="ARBA" id="ARBA00022741"/>
    </source>
</evidence>
<dbReference type="STRING" id="3076.A0A2P6TXJ5"/>
<comment type="caution">
    <text evidence="9">The sequence shown here is derived from an EMBL/GenBank/DDBJ whole genome shotgun (WGS) entry which is preliminary data.</text>
</comment>
<dbReference type="Proteomes" id="UP000239899">
    <property type="component" value="Unassembled WGS sequence"/>
</dbReference>
<keyword evidence="1" id="KW-0808">Transferase</keyword>
<reference evidence="9 10" key="1">
    <citation type="journal article" date="2018" name="Plant J.">
        <title>Genome sequences of Chlorella sorokiniana UTEX 1602 and Micractinium conductrix SAG 241.80: implications to maltose excretion by a green alga.</title>
        <authorList>
            <person name="Arriola M.B."/>
            <person name="Velmurugan N."/>
            <person name="Zhang Y."/>
            <person name="Plunkett M.H."/>
            <person name="Hondzo H."/>
            <person name="Barney B.M."/>
        </authorList>
    </citation>
    <scope>NUCLEOTIDE SEQUENCE [LARGE SCALE GENOMIC DNA]</scope>
    <source>
        <strain evidence="10">UTEX 1602</strain>
    </source>
</reference>
<dbReference type="SUPFAM" id="SSF56112">
    <property type="entry name" value="Protein kinase-like (PK-like)"/>
    <property type="match status" value="1"/>
</dbReference>
<dbReference type="InterPro" id="IPR008271">
    <property type="entry name" value="Ser/Thr_kinase_AS"/>
</dbReference>
<dbReference type="InterPro" id="IPR051681">
    <property type="entry name" value="Ser/Thr_Kinases-Pseudokinases"/>
</dbReference>
<proteinExistence type="predicted"/>
<evidence type="ECO:0000256" key="7">
    <source>
        <dbReference type="SAM" id="SignalP"/>
    </source>
</evidence>
<keyword evidence="4 5" id="KW-0067">ATP-binding</keyword>
<dbReference type="EMBL" id="LHPG02000004">
    <property type="protein sequence ID" value="PRW58786.1"/>
    <property type="molecule type" value="Genomic_DNA"/>
</dbReference>
<evidence type="ECO:0000256" key="1">
    <source>
        <dbReference type="ARBA" id="ARBA00022679"/>
    </source>
</evidence>